<dbReference type="CDD" id="cd22157">
    <property type="entry name" value="F-box_AtFBW1-like"/>
    <property type="match status" value="1"/>
</dbReference>
<dbReference type="InterPro" id="IPR017451">
    <property type="entry name" value="F-box-assoc_interact_dom"/>
</dbReference>
<dbReference type="PANTHER" id="PTHR31672">
    <property type="entry name" value="BNACNNG10540D PROTEIN"/>
    <property type="match status" value="1"/>
</dbReference>
<dbReference type="Pfam" id="PF00646">
    <property type="entry name" value="F-box"/>
    <property type="match status" value="1"/>
</dbReference>
<gene>
    <name evidence="2" type="ORF">COLO4_14578</name>
</gene>
<dbReference type="InterPro" id="IPR036047">
    <property type="entry name" value="F-box-like_dom_sf"/>
</dbReference>
<dbReference type="SMART" id="SM00256">
    <property type="entry name" value="FBOX"/>
    <property type="match status" value="1"/>
</dbReference>
<dbReference type="OrthoDB" id="591557at2759"/>
<proteinExistence type="predicted"/>
<name>A0A1R3JRT7_9ROSI</name>
<dbReference type="EMBL" id="AWUE01015439">
    <property type="protein sequence ID" value="OMO97514.1"/>
    <property type="molecule type" value="Genomic_DNA"/>
</dbReference>
<keyword evidence="3" id="KW-1185">Reference proteome</keyword>
<accession>A0A1R3JRT7</accession>
<dbReference type="InterPro" id="IPR050796">
    <property type="entry name" value="SCF_F-box_component"/>
</dbReference>
<feature type="domain" description="F-box" evidence="1">
    <location>
        <begin position="33"/>
        <end position="79"/>
    </location>
</feature>
<dbReference type="STRING" id="93759.A0A1R3JRT7"/>
<dbReference type="InterPro" id="IPR001810">
    <property type="entry name" value="F-box_dom"/>
</dbReference>
<dbReference type="Gene3D" id="1.20.1280.50">
    <property type="match status" value="1"/>
</dbReference>
<organism evidence="2 3">
    <name type="scientific">Corchorus olitorius</name>
    <dbReference type="NCBI Taxonomy" id="93759"/>
    <lineage>
        <taxon>Eukaryota</taxon>
        <taxon>Viridiplantae</taxon>
        <taxon>Streptophyta</taxon>
        <taxon>Embryophyta</taxon>
        <taxon>Tracheophyta</taxon>
        <taxon>Spermatophyta</taxon>
        <taxon>Magnoliopsida</taxon>
        <taxon>eudicotyledons</taxon>
        <taxon>Gunneridae</taxon>
        <taxon>Pentapetalae</taxon>
        <taxon>rosids</taxon>
        <taxon>malvids</taxon>
        <taxon>Malvales</taxon>
        <taxon>Malvaceae</taxon>
        <taxon>Grewioideae</taxon>
        <taxon>Apeibeae</taxon>
        <taxon>Corchorus</taxon>
    </lineage>
</organism>
<comment type="caution">
    <text evidence="2">The sequence shown here is derived from an EMBL/GenBank/DDBJ whole genome shotgun (WGS) entry which is preliminary data.</text>
</comment>
<evidence type="ECO:0000313" key="2">
    <source>
        <dbReference type="EMBL" id="OMO97514.1"/>
    </source>
</evidence>
<dbReference type="NCBIfam" id="TIGR01640">
    <property type="entry name" value="F_box_assoc_1"/>
    <property type="match status" value="1"/>
</dbReference>
<evidence type="ECO:0000259" key="1">
    <source>
        <dbReference type="PROSITE" id="PS50181"/>
    </source>
</evidence>
<dbReference type="PANTHER" id="PTHR31672:SF13">
    <property type="entry name" value="F-BOX PROTEIN CPR30-LIKE"/>
    <property type="match status" value="1"/>
</dbReference>
<dbReference type="Proteomes" id="UP000187203">
    <property type="component" value="Unassembled WGS sequence"/>
</dbReference>
<protein>
    <recommendedName>
        <fullName evidence="1">F-box domain-containing protein</fullName>
    </recommendedName>
</protein>
<evidence type="ECO:0000313" key="3">
    <source>
        <dbReference type="Proteomes" id="UP000187203"/>
    </source>
</evidence>
<reference evidence="3" key="1">
    <citation type="submission" date="2013-09" db="EMBL/GenBank/DDBJ databases">
        <title>Corchorus olitorius genome sequencing.</title>
        <authorList>
            <person name="Alam M."/>
            <person name="Haque M.S."/>
            <person name="Islam M.S."/>
            <person name="Emdad E.M."/>
            <person name="Islam M.M."/>
            <person name="Ahmed B."/>
            <person name="Halim A."/>
            <person name="Hossen Q.M.M."/>
            <person name="Hossain M.Z."/>
            <person name="Ahmed R."/>
            <person name="Khan M.M."/>
            <person name="Islam R."/>
            <person name="Rashid M.M."/>
            <person name="Khan S.A."/>
            <person name="Rahman M.S."/>
            <person name="Alam M."/>
            <person name="Yahiya A.S."/>
            <person name="Khan M.S."/>
            <person name="Azam M.S."/>
            <person name="Haque T."/>
            <person name="Lashkar M.Z.H."/>
            <person name="Akhand A.I."/>
            <person name="Morshed G."/>
            <person name="Roy S."/>
            <person name="Uddin K.S."/>
            <person name="Rabeya T."/>
            <person name="Hossain A.S."/>
            <person name="Chowdhury A."/>
            <person name="Snigdha A.R."/>
            <person name="Mortoza M.S."/>
            <person name="Matin S.A."/>
            <person name="Hoque S.M.E."/>
            <person name="Islam M.K."/>
            <person name="Roy D.K."/>
            <person name="Haider R."/>
            <person name="Moosa M.M."/>
            <person name="Elias S.M."/>
            <person name="Hasan A.M."/>
            <person name="Jahan S."/>
            <person name="Shafiuddin M."/>
            <person name="Mahmood N."/>
            <person name="Shommy N.S."/>
        </authorList>
    </citation>
    <scope>NUCLEOTIDE SEQUENCE [LARGE SCALE GENOMIC DNA]</scope>
    <source>
        <strain evidence="3">cv. O-4</strain>
    </source>
</reference>
<dbReference type="Pfam" id="PF07734">
    <property type="entry name" value="FBA_1"/>
    <property type="match status" value="1"/>
</dbReference>
<dbReference type="InterPro" id="IPR006527">
    <property type="entry name" value="F-box-assoc_dom_typ1"/>
</dbReference>
<dbReference type="PROSITE" id="PS50181">
    <property type="entry name" value="FBOX"/>
    <property type="match status" value="1"/>
</dbReference>
<dbReference type="AlphaFoldDB" id="A0A1R3JRT7"/>
<dbReference type="SUPFAM" id="SSF81383">
    <property type="entry name" value="F-box domain"/>
    <property type="match status" value="1"/>
</dbReference>
<sequence length="370" mass="42529">MAHRNMILTRKRASETNLIQSGKGKLAREPDVNINAMSLPNDLIMEILPRLPVKSLGRFRCVCKHWHSFITKPEFATNLVIQAQETSNDHKFVYFRYTLYQVNLDTHCDKGTKFSINLSSAKEIALPSENSLKLHTTIIGSCNGLIFLCYGRENFYLLNPLTGESRHLFYFSPHGGIKLKTKLAFGYDSSTKDYKIIRFQPDEPYSLRVFSLKNNSWRWPKPDIQDTPNQLIPDLLTRDQAVQVGGFLHWQVVGRNPDRVLTFDLAQEKFGELINLPRDPNEEARVIGVSVLHGCLCVTRKSIDYTQGCSIWAMKEYGVAESWTKLIKLKLGLDGTYFPDFQLFPMCYIKEGRVLLLQNVHKIILYDLLH</sequence>